<dbReference type="PRINTS" id="PR00599">
    <property type="entry name" value="MAPEPTIDASE"/>
</dbReference>
<sequence length="328" mass="35890">MSTSNTPVLPPAKLPGPNEPCWCGSGTKYKKCHRGEDSQARAPVPASRRVKPGVVSPRRPVPPHIPRPDYAETGRPGPGVQGDPATRVERMRKACRAAAEVLQVTSAALQPGVTTDAIDAIAHEEYIRRGGYPSTLNYHGFPKSLCTSVNEVILHGIPDSRPLEDGDIVNLDITIYLDGMHGDCSATFPVGKIDSVSEQLLRVTRECMMLGIEAIRPGLPINVIGRAIEAHASRYGYGVVRSYCGHGIGEVFHLEPQVCHYFDPRATDIIEEGMFFTVEPMLTMGSIQHQDWDDDWTVVTADGRRSAQFEHTIHVTRDGAEILTHLEG</sequence>
<feature type="binding site" evidence="6">
    <location>
        <position position="279"/>
    </location>
    <ligand>
        <name>a divalent metal cation</name>
        <dbReference type="ChEBI" id="CHEBI:60240"/>
        <label>2</label>
        <note>catalytic</note>
    </ligand>
</feature>
<keyword evidence="4 6" id="KW-0479">Metal-binding</keyword>
<dbReference type="InterPro" id="IPR036005">
    <property type="entry name" value="Creatinase/aminopeptidase-like"/>
</dbReference>
<dbReference type="Proteomes" id="UP001611383">
    <property type="component" value="Chromosome"/>
</dbReference>
<dbReference type="PANTHER" id="PTHR43330">
    <property type="entry name" value="METHIONINE AMINOPEPTIDASE"/>
    <property type="match status" value="1"/>
</dbReference>
<feature type="binding site" evidence="6">
    <location>
        <position position="246"/>
    </location>
    <ligand>
        <name>a divalent metal cation</name>
        <dbReference type="ChEBI" id="CHEBI:60240"/>
        <label>2</label>
        <note>catalytic</note>
    </ligand>
</feature>
<dbReference type="GO" id="GO:0004239">
    <property type="term" value="F:initiator methionyl aminopeptidase activity"/>
    <property type="evidence" value="ECO:0007669"/>
    <property type="project" value="UniProtKB-EC"/>
</dbReference>
<organism evidence="10 11">
    <name type="scientific">Archangium minus</name>
    <dbReference type="NCBI Taxonomy" id="83450"/>
    <lineage>
        <taxon>Bacteria</taxon>
        <taxon>Pseudomonadati</taxon>
        <taxon>Myxococcota</taxon>
        <taxon>Myxococcia</taxon>
        <taxon>Myxococcales</taxon>
        <taxon>Cystobacterineae</taxon>
        <taxon>Archangiaceae</taxon>
        <taxon>Archangium</taxon>
    </lineage>
</organism>
<feature type="compositionally biased region" description="Pro residues" evidence="8">
    <location>
        <begin position="8"/>
        <end position="18"/>
    </location>
</feature>
<evidence type="ECO:0000313" key="10">
    <source>
        <dbReference type="EMBL" id="WNG46130.1"/>
    </source>
</evidence>
<dbReference type="Gene3D" id="3.10.450.50">
    <property type="match status" value="1"/>
</dbReference>
<evidence type="ECO:0000256" key="3">
    <source>
        <dbReference type="ARBA" id="ARBA00022670"/>
    </source>
</evidence>
<dbReference type="InterPro" id="IPR000994">
    <property type="entry name" value="Pept_M24"/>
</dbReference>
<dbReference type="InterPro" id="IPR001714">
    <property type="entry name" value="Pept_M24_MAP"/>
</dbReference>
<evidence type="ECO:0000256" key="4">
    <source>
        <dbReference type="ARBA" id="ARBA00022723"/>
    </source>
</evidence>
<feature type="binding site" evidence="6">
    <location>
        <position position="253"/>
    </location>
    <ligand>
        <name>substrate</name>
    </ligand>
</feature>
<reference evidence="10 11" key="1">
    <citation type="submission" date="2019-08" db="EMBL/GenBank/DDBJ databases">
        <title>Archangium and Cystobacter genomes.</title>
        <authorList>
            <person name="Chen I.-C.K."/>
            <person name="Wielgoss S."/>
        </authorList>
    </citation>
    <scope>NUCLEOTIDE SEQUENCE [LARGE SCALE GENOMIC DNA]</scope>
    <source>
        <strain evidence="10 11">Cbm 6</strain>
    </source>
</reference>
<comment type="cofactor">
    <cofactor evidence="6">
        <name>Co(2+)</name>
        <dbReference type="ChEBI" id="CHEBI:48828"/>
    </cofactor>
    <cofactor evidence="6">
        <name>Zn(2+)</name>
        <dbReference type="ChEBI" id="CHEBI:29105"/>
    </cofactor>
    <cofactor evidence="6">
        <name>Mn(2+)</name>
        <dbReference type="ChEBI" id="CHEBI:29035"/>
    </cofactor>
    <cofactor evidence="6">
        <name>Fe(2+)</name>
        <dbReference type="ChEBI" id="CHEBI:29033"/>
    </cofactor>
    <text evidence="6">Binds 2 divalent metal cations per subunit. Has a high-affinity and a low affinity metal-binding site. The true nature of the physiological cofactor is under debate. The enzyme is active with cobalt, zinc, manganese or divalent iron ions. Most likely, methionine aminopeptidases function as mononuclear Fe(2+)-metalloproteases under physiological conditions, and the catalytically relevant metal-binding site has been assigned to the histidine-containing high-affinity site.</text>
</comment>
<dbReference type="Pfam" id="PF02810">
    <property type="entry name" value="SEC-C"/>
    <property type="match status" value="1"/>
</dbReference>
<gene>
    <name evidence="6 10" type="primary">map</name>
    <name evidence="10" type="ORF">F0U60_19935</name>
</gene>
<comment type="similarity">
    <text evidence="6">Belongs to the peptidase M24A family. Methionine aminopeptidase type 1 subfamily.</text>
</comment>
<name>A0ABY9WR60_9BACT</name>
<evidence type="ECO:0000256" key="2">
    <source>
        <dbReference type="ARBA" id="ARBA00022438"/>
    </source>
</evidence>
<evidence type="ECO:0000259" key="9">
    <source>
        <dbReference type="Pfam" id="PF00557"/>
    </source>
</evidence>
<dbReference type="NCBIfam" id="TIGR00500">
    <property type="entry name" value="met_pdase_I"/>
    <property type="match status" value="1"/>
</dbReference>
<comment type="function">
    <text evidence="1 6">Removes the N-terminal methionine from nascent proteins. The N-terminal methionine is often cleaved when the second residue in the primary sequence is small and uncharged (Met-Ala-, Cys, Gly, Pro, Ser, Thr, or Val). Requires deformylation of the N(alpha)-formylated initiator methionine before it can be hydrolyzed.</text>
</comment>
<dbReference type="PANTHER" id="PTHR43330:SF8">
    <property type="entry name" value="METHIONINE AMINOPEPTIDASE 1D, MITOCHONDRIAL"/>
    <property type="match status" value="1"/>
</dbReference>
<evidence type="ECO:0000256" key="6">
    <source>
        <dbReference type="HAMAP-Rule" id="MF_01974"/>
    </source>
</evidence>
<feature type="region of interest" description="Disordered" evidence="8">
    <location>
        <begin position="28"/>
        <end position="84"/>
    </location>
</feature>
<feature type="binding site" evidence="6">
    <location>
        <position position="310"/>
    </location>
    <ligand>
        <name>a divalent metal cation</name>
        <dbReference type="ChEBI" id="CHEBI:60240"/>
        <label>1</label>
    </ligand>
</feature>
<dbReference type="RefSeq" id="WP_395822278.1">
    <property type="nucleotide sequence ID" value="NZ_CP043494.1"/>
</dbReference>
<dbReference type="EMBL" id="CP043494">
    <property type="protein sequence ID" value="WNG46130.1"/>
    <property type="molecule type" value="Genomic_DNA"/>
</dbReference>
<evidence type="ECO:0000313" key="11">
    <source>
        <dbReference type="Proteomes" id="UP001611383"/>
    </source>
</evidence>
<evidence type="ECO:0000256" key="7">
    <source>
        <dbReference type="RuleBase" id="RU003653"/>
    </source>
</evidence>
<dbReference type="InterPro" id="IPR004027">
    <property type="entry name" value="SEC_C_motif"/>
</dbReference>
<keyword evidence="2 6" id="KW-0031">Aminopeptidase</keyword>
<feature type="binding site" evidence="6">
    <location>
        <position position="310"/>
    </location>
    <ligand>
        <name>a divalent metal cation</name>
        <dbReference type="ChEBI" id="CHEBI:60240"/>
        <label>2</label>
        <note>catalytic</note>
    </ligand>
</feature>
<dbReference type="Pfam" id="PF00557">
    <property type="entry name" value="Peptidase_M24"/>
    <property type="match status" value="1"/>
</dbReference>
<dbReference type="PROSITE" id="PS00680">
    <property type="entry name" value="MAP_1"/>
    <property type="match status" value="1"/>
</dbReference>
<dbReference type="CDD" id="cd01086">
    <property type="entry name" value="MetAP1"/>
    <property type="match status" value="1"/>
</dbReference>
<protein>
    <recommendedName>
        <fullName evidence="6 7">Methionine aminopeptidase</fullName>
        <shortName evidence="6">MAP</shortName>
        <shortName evidence="6">MetAP</shortName>
        <ecNumber evidence="6 7">3.4.11.18</ecNumber>
    </recommendedName>
    <alternativeName>
        <fullName evidence="6">Peptidase M</fullName>
    </alternativeName>
</protein>
<dbReference type="HAMAP" id="MF_01974">
    <property type="entry name" value="MetAP_1"/>
    <property type="match status" value="1"/>
</dbReference>
<dbReference type="Gene3D" id="3.90.230.10">
    <property type="entry name" value="Creatinase/methionine aminopeptidase superfamily"/>
    <property type="match status" value="1"/>
</dbReference>
<dbReference type="SUPFAM" id="SSF103642">
    <property type="entry name" value="Sec-C motif"/>
    <property type="match status" value="1"/>
</dbReference>
<keyword evidence="5 6" id="KW-0378">Hydrolase</keyword>
<feature type="region of interest" description="Disordered" evidence="8">
    <location>
        <begin position="1"/>
        <end position="20"/>
    </location>
</feature>
<dbReference type="InterPro" id="IPR002467">
    <property type="entry name" value="Pept_M24A_MAP1"/>
</dbReference>
<comment type="subunit">
    <text evidence="6">Monomer.</text>
</comment>
<dbReference type="EC" id="3.4.11.18" evidence="6 7"/>
<evidence type="ECO:0000256" key="1">
    <source>
        <dbReference type="ARBA" id="ARBA00002521"/>
    </source>
</evidence>
<evidence type="ECO:0000256" key="5">
    <source>
        <dbReference type="ARBA" id="ARBA00022801"/>
    </source>
</evidence>
<feature type="binding site" evidence="6">
    <location>
        <position position="183"/>
    </location>
    <ligand>
        <name>a divalent metal cation</name>
        <dbReference type="ChEBI" id="CHEBI:60240"/>
        <label>1</label>
    </ligand>
</feature>
<feature type="binding site" evidence="6">
    <location>
        <position position="155"/>
    </location>
    <ligand>
        <name>substrate</name>
    </ligand>
</feature>
<feature type="domain" description="Peptidase M24" evidence="9">
    <location>
        <begin position="89"/>
        <end position="316"/>
    </location>
</feature>
<keyword evidence="11" id="KW-1185">Reference proteome</keyword>
<accession>A0ABY9WR60</accession>
<feature type="binding site" evidence="6">
    <location>
        <position position="183"/>
    </location>
    <ligand>
        <name>a divalent metal cation</name>
        <dbReference type="ChEBI" id="CHEBI:60240"/>
        <label>2</label>
        <note>catalytic</note>
    </ligand>
</feature>
<evidence type="ECO:0000256" key="8">
    <source>
        <dbReference type="SAM" id="MobiDB-lite"/>
    </source>
</evidence>
<comment type="catalytic activity">
    <reaction evidence="6 7">
        <text>Release of N-terminal amino acids, preferentially methionine, from peptides and arylamides.</text>
        <dbReference type="EC" id="3.4.11.18"/>
    </reaction>
</comment>
<keyword evidence="3 6" id="KW-0645">Protease</keyword>
<feature type="binding site" evidence="6">
    <location>
        <position position="172"/>
    </location>
    <ligand>
        <name>a divalent metal cation</name>
        <dbReference type="ChEBI" id="CHEBI:60240"/>
        <label>1</label>
    </ligand>
</feature>
<dbReference type="SUPFAM" id="SSF55920">
    <property type="entry name" value="Creatinase/aminopeptidase"/>
    <property type="match status" value="1"/>
</dbReference>
<proteinExistence type="inferred from homology"/>